<evidence type="ECO:0000256" key="4">
    <source>
        <dbReference type="PROSITE-ProRule" id="PRU00134"/>
    </source>
</evidence>
<dbReference type="Gene3D" id="6.10.140.2220">
    <property type="match status" value="1"/>
</dbReference>
<evidence type="ECO:0000259" key="7">
    <source>
        <dbReference type="PROSITE" id="PS50865"/>
    </source>
</evidence>
<feature type="chain" id="PRO_5031310119" description="SET domain-containing protein" evidence="5">
    <location>
        <begin position="25"/>
        <end position="749"/>
    </location>
</feature>
<evidence type="ECO:0000313" key="8">
    <source>
        <dbReference type="EMBL" id="CAE2304642.1"/>
    </source>
</evidence>
<reference evidence="8" key="1">
    <citation type="submission" date="2021-01" db="EMBL/GenBank/DDBJ databases">
        <authorList>
            <person name="Corre E."/>
            <person name="Pelletier E."/>
            <person name="Niang G."/>
            <person name="Scheremetjew M."/>
            <person name="Finn R."/>
            <person name="Kale V."/>
            <person name="Holt S."/>
            <person name="Cochrane G."/>
            <person name="Meng A."/>
            <person name="Brown T."/>
            <person name="Cohen L."/>
        </authorList>
    </citation>
    <scope>NUCLEOTIDE SEQUENCE</scope>
    <source>
        <strain evidence="8">CCMP 2712</strain>
    </source>
</reference>
<keyword evidence="3" id="KW-0862">Zinc</keyword>
<name>A0A7S4KTF5_GUITH</name>
<feature type="domain" description="MYND-type" evidence="7">
    <location>
        <begin position="83"/>
        <end position="123"/>
    </location>
</feature>
<feature type="signal peptide" evidence="5">
    <location>
        <begin position="1"/>
        <end position="24"/>
    </location>
</feature>
<keyword evidence="1" id="KW-0479">Metal-binding</keyword>
<evidence type="ECO:0008006" key="9">
    <source>
        <dbReference type="Google" id="ProtNLM"/>
    </source>
</evidence>
<evidence type="ECO:0000256" key="2">
    <source>
        <dbReference type="ARBA" id="ARBA00022771"/>
    </source>
</evidence>
<feature type="domain" description="SET" evidence="6">
    <location>
        <begin position="36"/>
        <end position="300"/>
    </location>
</feature>
<keyword evidence="2 4" id="KW-0863">Zinc-finger</keyword>
<dbReference type="Pfam" id="PF01753">
    <property type="entry name" value="zf-MYND"/>
    <property type="match status" value="1"/>
</dbReference>
<proteinExistence type="predicted"/>
<evidence type="ECO:0000259" key="6">
    <source>
        <dbReference type="PROSITE" id="PS50280"/>
    </source>
</evidence>
<accession>A0A7S4KTF5</accession>
<evidence type="ECO:0000256" key="5">
    <source>
        <dbReference type="SAM" id="SignalP"/>
    </source>
</evidence>
<organism evidence="8">
    <name type="scientific">Guillardia theta</name>
    <name type="common">Cryptophyte</name>
    <name type="synonym">Cryptomonas phi</name>
    <dbReference type="NCBI Taxonomy" id="55529"/>
    <lineage>
        <taxon>Eukaryota</taxon>
        <taxon>Cryptophyceae</taxon>
        <taxon>Pyrenomonadales</taxon>
        <taxon>Geminigeraceae</taxon>
        <taxon>Guillardia</taxon>
    </lineage>
</organism>
<keyword evidence="5" id="KW-0732">Signal</keyword>
<evidence type="ECO:0000256" key="1">
    <source>
        <dbReference type="ARBA" id="ARBA00022723"/>
    </source>
</evidence>
<dbReference type="PANTHER" id="PTHR12197">
    <property type="entry name" value="HISTONE-LYSINE N-METHYLTRANSFERASE SMYD"/>
    <property type="match status" value="1"/>
</dbReference>
<dbReference type="Pfam" id="PF00856">
    <property type="entry name" value="SET"/>
    <property type="match status" value="1"/>
</dbReference>
<dbReference type="PROSITE" id="PS50280">
    <property type="entry name" value="SET"/>
    <property type="match status" value="1"/>
</dbReference>
<dbReference type="InterPro" id="IPR002893">
    <property type="entry name" value="Znf_MYND"/>
</dbReference>
<dbReference type="SUPFAM" id="SSF82199">
    <property type="entry name" value="SET domain"/>
    <property type="match status" value="1"/>
</dbReference>
<sequence>MPRRCCFSLVIPWLLLFLPDQTQSFSGRLYDALSRSDLSIADIPGKGRGLVAQRRFPQGSQVLLEDPFAYALSSRFGSHENFCHHSLASQSRVRLKRCAGCRFARYASAEDQKKAWSKHRLECRRIKECIDHGYMPSSFLLTVARMFDAKKHRFNSSTATWEDILELDTNYDTWSTDLLASFAQITYVVRDFMADGDVNNMFCPKEWNLEAARLLDQTFNATNGIENPREILMTICRLYNYGFTICDEEERPIGTGLYPLASLCNHDCAPNCLVTFCGPSLQLRATEEIEMGQEITISYVDSAEPHWLRRKTLHKRYLINCSCSLCSNETASLSRDCLPRDALLDEVKSALRCNRTGCFGWLLPWDEEEAELICRRLTIRPLSDEVWEREFEIEENANVEDNFPLSNLAIDGTDLQEREITKEVERPGEEQLQVLSQDVDSSFANIRREPANVSENRLFIGRKKARGEAVERLGILQTRAEEAYTQLYGMFDPEDKELEQWMREHVPQYSEIAKEVEEMSATPRLLDVSSLNSSRTELEEVRACCVCGGVVGALELEREVQELVIQVGAIRKHMWQDENELIDLNKERSLQGKLHAAKTQPSADRANELLQMFILAVQKAESILHDNNLSLLRLREAMQSQAVEAKSWKFALSTSYKVLRRLYKIYPRCSPYVGLQEAFLGKLCMFLSGEPDKTLCHGFGDPLQEAVKHLREAKLILSGTHGSEHVLVQDINRLLQEAHYANQGFARLQ</sequence>
<dbReference type="EMBL" id="HBKN01022791">
    <property type="protein sequence ID" value="CAE2304642.1"/>
    <property type="molecule type" value="Transcribed_RNA"/>
</dbReference>
<dbReference type="GO" id="GO:0005634">
    <property type="term" value="C:nucleus"/>
    <property type="evidence" value="ECO:0007669"/>
    <property type="project" value="TreeGrafter"/>
</dbReference>
<dbReference type="InterPro" id="IPR001214">
    <property type="entry name" value="SET_dom"/>
</dbReference>
<dbReference type="Gene3D" id="1.10.220.160">
    <property type="match status" value="1"/>
</dbReference>
<dbReference type="Gene3D" id="2.170.270.10">
    <property type="entry name" value="SET domain"/>
    <property type="match status" value="1"/>
</dbReference>
<dbReference type="InterPro" id="IPR050869">
    <property type="entry name" value="H3K4_H4K5_MeTrfase"/>
</dbReference>
<dbReference type="InterPro" id="IPR011990">
    <property type="entry name" value="TPR-like_helical_dom_sf"/>
</dbReference>
<dbReference type="PANTHER" id="PTHR12197:SF251">
    <property type="entry name" value="EG:BACR7C10.4 PROTEIN"/>
    <property type="match status" value="1"/>
</dbReference>
<dbReference type="Gene3D" id="1.25.40.10">
    <property type="entry name" value="Tetratricopeptide repeat domain"/>
    <property type="match status" value="1"/>
</dbReference>
<dbReference type="InterPro" id="IPR046341">
    <property type="entry name" value="SET_dom_sf"/>
</dbReference>
<dbReference type="PROSITE" id="PS50865">
    <property type="entry name" value="ZF_MYND_2"/>
    <property type="match status" value="1"/>
</dbReference>
<gene>
    <name evidence="8" type="ORF">GTHE00462_LOCUS17909</name>
</gene>
<dbReference type="AlphaFoldDB" id="A0A7S4KTF5"/>
<dbReference type="GO" id="GO:0008270">
    <property type="term" value="F:zinc ion binding"/>
    <property type="evidence" value="ECO:0007669"/>
    <property type="project" value="UniProtKB-KW"/>
</dbReference>
<protein>
    <recommendedName>
        <fullName evidence="9">SET domain-containing protein</fullName>
    </recommendedName>
</protein>
<dbReference type="SUPFAM" id="SSF144232">
    <property type="entry name" value="HIT/MYND zinc finger-like"/>
    <property type="match status" value="1"/>
</dbReference>
<dbReference type="SMART" id="SM00317">
    <property type="entry name" value="SET"/>
    <property type="match status" value="1"/>
</dbReference>
<evidence type="ECO:0000256" key="3">
    <source>
        <dbReference type="ARBA" id="ARBA00022833"/>
    </source>
</evidence>